<dbReference type="OrthoDB" id="7868328at2"/>
<dbReference type="AlphaFoldDB" id="A0A3N4UIB4"/>
<protein>
    <recommendedName>
        <fullName evidence="4">Polymer-forming protein</fullName>
    </recommendedName>
</protein>
<reference evidence="2 3" key="1">
    <citation type="submission" date="2018-11" db="EMBL/GenBank/DDBJ databases">
        <title>Genomic Encyclopedia of Type Strains, Phase IV (KMG-IV): sequencing the most valuable type-strain genomes for metagenomic binning, comparative biology and taxonomic classification.</title>
        <authorList>
            <person name="Goeker M."/>
        </authorList>
    </citation>
    <scope>NUCLEOTIDE SEQUENCE [LARGE SCALE GENOMIC DNA]</scope>
    <source>
        <strain evidence="2 3">DSM 104731</strain>
    </source>
</reference>
<name>A0A3N4UIB4_9RHOB</name>
<keyword evidence="1" id="KW-0732">Signal</keyword>
<sequence>MKLYTMATLAAATLPLAACLGSGDTELPDNYEEAISLYEAVENEELEEASEELMSGTATLSGAIAISDLGEDEDLEAIGELTLTANFTTDEVIGTADNFALYEEDSSEVEASLTGSLDVEGDISGTSMTADLEGTLTDNEDHDVALTMDGTFYDADGALAVVGDVEGLIDDEYVEGGFAAIE</sequence>
<dbReference type="EMBL" id="RKQK01000002">
    <property type="protein sequence ID" value="RPE66979.1"/>
    <property type="molecule type" value="Genomic_DNA"/>
</dbReference>
<proteinExistence type="predicted"/>
<dbReference type="Gene3D" id="2.40.160.90">
    <property type="match status" value="1"/>
</dbReference>
<evidence type="ECO:0000313" key="3">
    <source>
        <dbReference type="Proteomes" id="UP000269689"/>
    </source>
</evidence>
<dbReference type="RefSeq" id="WP_123792455.1">
    <property type="nucleotide sequence ID" value="NZ_RKQK01000002.1"/>
</dbReference>
<dbReference type="Proteomes" id="UP000269689">
    <property type="component" value="Unassembled WGS sequence"/>
</dbReference>
<gene>
    <name evidence="2" type="ORF">EDD53_1382</name>
</gene>
<evidence type="ECO:0000256" key="1">
    <source>
        <dbReference type="SAM" id="SignalP"/>
    </source>
</evidence>
<accession>A0A3N4UIB4</accession>
<evidence type="ECO:0008006" key="4">
    <source>
        <dbReference type="Google" id="ProtNLM"/>
    </source>
</evidence>
<feature type="signal peptide" evidence="1">
    <location>
        <begin position="1"/>
        <end position="17"/>
    </location>
</feature>
<evidence type="ECO:0000313" key="2">
    <source>
        <dbReference type="EMBL" id="RPE66979.1"/>
    </source>
</evidence>
<feature type="chain" id="PRO_5018192062" description="Polymer-forming protein" evidence="1">
    <location>
        <begin position="18"/>
        <end position="182"/>
    </location>
</feature>
<keyword evidence="3" id="KW-1185">Reference proteome</keyword>
<comment type="caution">
    <text evidence="2">The sequence shown here is derived from an EMBL/GenBank/DDBJ whole genome shotgun (WGS) entry which is preliminary data.</text>
</comment>
<organism evidence="2 3">
    <name type="scientific">Pacificibacter maritimus</name>
    <dbReference type="NCBI Taxonomy" id="762213"/>
    <lineage>
        <taxon>Bacteria</taxon>
        <taxon>Pseudomonadati</taxon>
        <taxon>Pseudomonadota</taxon>
        <taxon>Alphaproteobacteria</taxon>
        <taxon>Rhodobacterales</taxon>
        <taxon>Roseobacteraceae</taxon>
        <taxon>Pacificibacter</taxon>
    </lineage>
</organism>